<reference evidence="3" key="1">
    <citation type="submission" date="2020-04" db="EMBL/GenBank/DDBJ databases">
        <authorList>
            <person name="Zhang T."/>
        </authorList>
    </citation>
    <scope>NUCLEOTIDE SEQUENCE</scope>
    <source>
        <strain evidence="3">HKST-UBA03</strain>
    </source>
</reference>
<feature type="signal peptide" evidence="2">
    <location>
        <begin position="1"/>
        <end position="23"/>
    </location>
</feature>
<feature type="chain" id="PRO_5038085816" description="DUF4129 domain-containing protein" evidence="2">
    <location>
        <begin position="24"/>
        <end position="220"/>
    </location>
</feature>
<evidence type="ECO:0000256" key="2">
    <source>
        <dbReference type="SAM" id="SignalP"/>
    </source>
</evidence>
<gene>
    <name evidence="3" type="ORF">KC614_00140</name>
</gene>
<evidence type="ECO:0000313" key="4">
    <source>
        <dbReference type="Proteomes" id="UP000751518"/>
    </source>
</evidence>
<dbReference type="AlphaFoldDB" id="A0A955LJW1"/>
<accession>A0A955LJW1</accession>
<name>A0A955LJW1_UNCKA</name>
<reference evidence="3" key="2">
    <citation type="journal article" date="2021" name="Microbiome">
        <title>Successional dynamics and alternative stable states in a saline activated sludge microbial community over 9 years.</title>
        <authorList>
            <person name="Wang Y."/>
            <person name="Ye J."/>
            <person name="Ju F."/>
            <person name="Liu L."/>
            <person name="Boyd J.A."/>
            <person name="Deng Y."/>
            <person name="Parks D.H."/>
            <person name="Jiang X."/>
            <person name="Yin X."/>
            <person name="Woodcroft B.J."/>
            <person name="Tyson G.W."/>
            <person name="Hugenholtz P."/>
            <person name="Polz M.F."/>
            <person name="Zhang T."/>
        </authorList>
    </citation>
    <scope>NUCLEOTIDE SEQUENCE</scope>
    <source>
        <strain evidence="3">HKST-UBA03</strain>
    </source>
</reference>
<keyword evidence="2" id="KW-0732">Signal</keyword>
<evidence type="ECO:0000313" key="3">
    <source>
        <dbReference type="EMBL" id="MCA9391597.1"/>
    </source>
</evidence>
<keyword evidence="1" id="KW-1133">Transmembrane helix</keyword>
<proteinExistence type="predicted"/>
<sequence length="220" mass="24953">MKYLFILLAAVFFATTPIITVHAQNLEDLSPATQEELKNAAAQQGISVESFIKDVIQPLPDSVNLDLLVIVGINIVIIVIGVIAGVVILKRRKSDTKKQVQDAKKFDDVRKKNLVRLYHAIKRFYLDNNLFPTESQFASFISELTEELKHDPLWKKPLPGHADLIVDYHYTQTPPTSVRSDPHYFKLHSHMADTMQVGVDTDRFKELLAREGIEDLSFAQ</sequence>
<feature type="transmembrane region" description="Helical" evidence="1">
    <location>
        <begin position="67"/>
        <end position="89"/>
    </location>
</feature>
<evidence type="ECO:0008006" key="5">
    <source>
        <dbReference type="Google" id="ProtNLM"/>
    </source>
</evidence>
<dbReference type="EMBL" id="JAGQKZ010000001">
    <property type="protein sequence ID" value="MCA9391597.1"/>
    <property type="molecule type" value="Genomic_DNA"/>
</dbReference>
<protein>
    <recommendedName>
        <fullName evidence="5">DUF4129 domain-containing protein</fullName>
    </recommendedName>
</protein>
<keyword evidence="1" id="KW-0472">Membrane</keyword>
<organism evidence="3 4">
    <name type="scientific">candidate division WWE3 bacterium</name>
    <dbReference type="NCBI Taxonomy" id="2053526"/>
    <lineage>
        <taxon>Bacteria</taxon>
        <taxon>Katanobacteria</taxon>
    </lineage>
</organism>
<dbReference type="Proteomes" id="UP000751518">
    <property type="component" value="Unassembled WGS sequence"/>
</dbReference>
<comment type="caution">
    <text evidence="3">The sequence shown here is derived from an EMBL/GenBank/DDBJ whole genome shotgun (WGS) entry which is preliminary data.</text>
</comment>
<keyword evidence="1" id="KW-0812">Transmembrane</keyword>
<evidence type="ECO:0000256" key="1">
    <source>
        <dbReference type="SAM" id="Phobius"/>
    </source>
</evidence>